<evidence type="ECO:0000313" key="3">
    <source>
        <dbReference type="EMBL" id="MBE5728213.1"/>
    </source>
</evidence>
<feature type="non-terminal residue" evidence="3">
    <location>
        <position position="914"/>
    </location>
</feature>
<dbReference type="AlphaFoldDB" id="A0A8T3USG6"/>
<dbReference type="Proteomes" id="UP000763484">
    <property type="component" value="Unassembled WGS sequence"/>
</dbReference>
<name>A0A8T3USG6_9ARCH</name>
<organism evidence="3 4">
    <name type="scientific">Candidatus Acidifodinimicrobium mancum</name>
    <dbReference type="NCBI Taxonomy" id="2898728"/>
    <lineage>
        <taxon>Archaea</taxon>
        <taxon>Candidatus Parvarchaeota</taxon>
        <taxon>Candidatus Acidifodinimicrobiaceae</taxon>
        <taxon>Candidatus Acidifodinimicrobium</taxon>
    </lineage>
</organism>
<evidence type="ECO:0000259" key="2">
    <source>
        <dbReference type="Pfam" id="PF10102"/>
    </source>
</evidence>
<protein>
    <submittedName>
        <fullName evidence="3">DUF2341 domain-containing protein</fullName>
    </submittedName>
</protein>
<evidence type="ECO:0000256" key="1">
    <source>
        <dbReference type="SAM" id="Phobius"/>
    </source>
</evidence>
<dbReference type="EMBL" id="JADFAQ010000030">
    <property type="protein sequence ID" value="MBE5728213.1"/>
    <property type="molecule type" value="Genomic_DNA"/>
</dbReference>
<sequence>MLDGKYQASLEFLTTYGWAIAVVILVLAILFSTGIFSFSSSVPNSISGFSSTPVSSVAANPTALEMDVGNNVGQPINITGIVVNSSGHSYSSFSCQNNYIYPGQSTICYVSGSFSNPAYISAEITYYIATNKKIYLSSTGSIVVSLSNVLVPAGVKYYVPITIKNTQTSPTPNPFQQMINVSSSSTPWAYINTSQSSYFGQNVEFFYSNGEVIPSWLEQYHPGYAIWWIKIGNIPSSSSITVYMGFASKTTNLFNTNNVGEAPQLSSTYAEYDEGANVFNFYDNFAGTSLSSNWVIGSGGSLSQNNGLTITSTASNIEASYEGLDISSPFVYDLYEEAQQTTTGSIDAGLGVQSTSNPTGATASGGTTYGLWLWGTSSLSWEYFNNGNSGGGTTPTPALNTFYSYTVASSSSSAAYYINYNTQIGTAPYGVGSSYIGFHADASDEQFVQWVRVRAYPPNGVMPSVSFGSVQSTVAITLYLNGVSNANTSITYGTQSNFTAIITPNTDYVSLYVNGTKVVSLTQGKAVYLKTLAAGLYKVTASTNTSGVSNVTYYETISKATPTLAATVNSKALGSYTMRDVNLSLSGSVSALNPLTADFYDNGKLLGASPQTITYGFATLGNNNIVFNTSGNANYTSASISGIINLTTNQFLIQDIAQNSSEISKFNLTVKNSTASKSFTNIAYGTAILYESLPYGTDTFNFSNSAYNWTALSQSNSIFTATNTTILAKQWEWIYFNAKVSQTGLALANYTFNLSDTNAFKYTANVSSQAKLSLQSLYSGTATVTIIKTGYNTTTDKIAFTSLSPSANTYTIAVSEAALTIYVYDMNNLNAFANATITIENGTATKTFTNTTLPFFRTFNDIPIGNDTIIVTRSYPSSKDWTTSNYYATLTEHSAINLSTYVFNASYAVTSTFQ</sequence>
<feature type="domain" description="DUF2341" evidence="2">
    <location>
        <begin position="200"/>
        <end position="294"/>
    </location>
</feature>
<dbReference type="InterPro" id="IPR018765">
    <property type="entry name" value="DUF2341"/>
</dbReference>
<keyword evidence="1" id="KW-0472">Membrane</keyword>
<evidence type="ECO:0000313" key="4">
    <source>
        <dbReference type="Proteomes" id="UP000763484"/>
    </source>
</evidence>
<proteinExistence type="predicted"/>
<dbReference type="Pfam" id="PF10102">
    <property type="entry name" value="DUF2341"/>
    <property type="match status" value="1"/>
</dbReference>
<reference evidence="3 4" key="1">
    <citation type="submission" date="2020-09" db="EMBL/GenBank/DDBJ databases">
        <title>Genomic characterization of a novel Parvarchaeota family in acid mine drainage sediments.</title>
        <authorList>
            <person name="Luo Z.-H."/>
        </authorList>
    </citation>
    <scope>NUCLEOTIDE SEQUENCE [LARGE SCALE GENOMIC DNA]</scope>
    <source>
        <strain evidence="3">TL1-5_bins.178</strain>
    </source>
</reference>
<comment type="caution">
    <text evidence="3">The sequence shown here is derived from an EMBL/GenBank/DDBJ whole genome shotgun (WGS) entry which is preliminary data.</text>
</comment>
<keyword evidence="1" id="KW-0812">Transmembrane</keyword>
<gene>
    <name evidence="3" type="ORF">IHE50_02240</name>
</gene>
<accession>A0A8T3USG6</accession>
<keyword evidence="1" id="KW-1133">Transmembrane helix</keyword>
<feature type="transmembrane region" description="Helical" evidence="1">
    <location>
        <begin position="12"/>
        <end position="38"/>
    </location>
</feature>